<evidence type="ECO:0000313" key="1">
    <source>
        <dbReference type="EMBL" id="KAG6112734.1"/>
    </source>
</evidence>
<reference evidence="1 2" key="1">
    <citation type="journal article" date="2020" name="bioRxiv">
        <title>Whole genome comparisons of ergot fungi reveals the divergence and evolution of species within the genus Claviceps are the result of varying mechanisms driving genome evolution and host range expansion.</title>
        <authorList>
            <person name="Wyka S.A."/>
            <person name="Mondo S.J."/>
            <person name="Liu M."/>
            <person name="Dettman J."/>
            <person name="Nalam V."/>
            <person name="Broders K.D."/>
        </authorList>
    </citation>
    <scope>NUCLEOTIDE SEQUENCE [LARGE SCALE GENOMIC DNA]</scope>
    <source>
        <strain evidence="1 2">LM576</strain>
    </source>
</reference>
<sequence>MVKLMRELEETKAELEVEKRQRIHNHSPLNKREFLEECHEAGFPVRVQTNLLQVTQGLAGGSICGRLKAPVNNTLVARLGPWEKDNWKFWATYHWITWEKLTTRQSVRNLEQLAPSIDSEVSLRHRQLLLVYGPLELLINDLKRDPDLTDRFGLHDELKIHEHLNGVQTATNPTVGMDAEFEGFVPYESLKFSIHTTRGKRAIRPTLQF</sequence>
<accession>A0A9P7TRX6</accession>
<name>A0A9P7TRX6_9HYPO</name>
<gene>
    <name evidence="1" type="ORF">E4U13_004162</name>
</gene>
<dbReference type="AlphaFoldDB" id="A0A9P7TRX6"/>
<proteinExistence type="predicted"/>
<evidence type="ECO:0000313" key="2">
    <source>
        <dbReference type="Proteomes" id="UP000732380"/>
    </source>
</evidence>
<keyword evidence="2" id="KW-1185">Reference proteome</keyword>
<dbReference type="EMBL" id="SRQM01000322">
    <property type="protein sequence ID" value="KAG6112734.1"/>
    <property type="molecule type" value="Genomic_DNA"/>
</dbReference>
<comment type="caution">
    <text evidence="1">The sequence shown here is derived from an EMBL/GenBank/DDBJ whole genome shotgun (WGS) entry which is preliminary data.</text>
</comment>
<protein>
    <submittedName>
        <fullName evidence="1">Uncharacterized protein</fullName>
    </submittedName>
</protein>
<organism evidence="1 2">
    <name type="scientific">Claviceps humidiphila</name>
    <dbReference type="NCBI Taxonomy" id="1294629"/>
    <lineage>
        <taxon>Eukaryota</taxon>
        <taxon>Fungi</taxon>
        <taxon>Dikarya</taxon>
        <taxon>Ascomycota</taxon>
        <taxon>Pezizomycotina</taxon>
        <taxon>Sordariomycetes</taxon>
        <taxon>Hypocreomycetidae</taxon>
        <taxon>Hypocreales</taxon>
        <taxon>Clavicipitaceae</taxon>
        <taxon>Claviceps</taxon>
    </lineage>
</organism>
<dbReference type="Proteomes" id="UP000732380">
    <property type="component" value="Unassembled WGS sequence"/>
</dbReference>